<name>A0ABP1KH16_9EUKA</name>
<evidence type="ECO:0000313" key="1">
    <source>
        <dbReference type="EMBL" id="CAL6061785.1"/>
    </source>
</evidence>
<protein>
    <submittedName>
        <fullName evidence="1">Hypothetical_protein</fullName>
    </submittedName>
</protein>
<comment type="caution">
    <text evidence="1">The sequence shown here is derived from an EMBL/GenBank/DDBJ whole genome shotgun (WGS) entry which is preliminary data.</text>
</comment>
<proteinExistence type="predicted"/>
<gene>
    <name evidence="1" type="ORF">HINF_LOCUS49876</name>
</gene>
<reference evidence="1 2" key="1">
    <citation type="submission" date="2024-07" db="EMBL/GenBank/DDBJ databases">
        <authorList>
            <person name="Akdeniz Z."/>
        </authorList>
    </citation>
    <scope>NUCLEOTIDE SEQUENCE [LARGE SCALE GENOMIC DNA]</scope>
</reference>
<accession>A0ABP1KH16</accession>
<keyword evidence="2" id="KW-1185">Reference proteome</keyword>
<dbReference type="EMBL" id="CAXDID020000236">
    <property type="protein sequence ID" value="CAL6061785.1"/>
    <property type="molecule type" value="Genomic_DNA"/>
</dbReference>
<organism evidence="1 2">
    <name type="scientific">Hexamita inflata</name>
    <dbReference type="NCBI Taxonomy" id="28002"/>
    <lineage>
        <taxon>Eukaryota</taxon>
        <taxon>Metamonada</taxon>
        <taxon>Diplomonadida</taxon>
        <taxon>Hexamitidae</taxon>
        <taxon>Hexamitinae</taxon>
        <taxon>Hexamita</taxon>
    </lineage>
</organism>
<evidence type="ECO:0000313" key="2">
    <source>
        <dbReference type="Proteomes" id="UP001642409"/>
    </source>
</evidence>
<sequence length="120" mass="14695">MGFNENYKDSRLFLEKCDLEIHTLKDLQQVVGFVQKQLTNKDFNNCKFRNLQMLDVSHHTHRVFRQFVHAFIPYRYDLGYRRIGYFPQYKALRHTCNLNKFQDQATIRQRANRRRLLYCC</sequence>
<dbReference type="Proteomes" id="UP001642409">
    <property type="component" value="Unassembled WGS sequence"/>
</dbReference>